<keyword evidence="5" id="KW-0560">Oxidoreductase</keyword>
<dbReference type="KEGG" id="fiy:BN1229_v1_2855"/>
<dbReference type="Pfam" id="PF19581">
    <property type="entry name" value="Glyoxalase_7"/>
    <property type="match status" value="1"/>
</dbReference>
<dbReference type="PROSITE" id="PS51819">
    <property type="entry name" value="VOC"/>
    <property type="match status" value="1"/>
</dbReference>
<evidence type="ECO:0000313" key="6">
    <source>
        <dbReference type="Proteomes" id="UP000033187"/>
    </source>
</evidence>
<dbReference type="KEGG" id="fil:BN1229_v1_3061"/>
<dbReference type="Gene3D" id="3.10.180.10">
    <property type="entry name" value="2,3-Dihydroxybiphenyl 1,2-Dioxygenase, domain 1"/>
    <property type="match status" value="1"/>
</dbReference>
<protein>
    <recommendedName>
        <fullName evidence="2">Bleomycin resistance protein</fullName>
    </recommendedName>
</protein>
<keyword evidence="5" id="KW-0223">Dioxygenase</keyword>
<dbReference type="AlphaFoldDB" id="A0A0D6JIA6"/>
<evidence type="ECO:0000259" key="4">
    <source>
        <dbReference type="PROSITE" id="PS51819"/>
    </source>
</evidence>
<evidence type="ECO:0000256" key="2">
    <source>
        <dbReference type="ARBA" id="ARBA00021572"/>
    </source>
</evidence>
<organism evidence="5 6">
    <name type="scientific">Candidatus Filomicrobium marinum</name>
    <dbReference type="NCBI Taxonomy" id="1608628"/>
    <lineage>
        <taxon>Bacteria</taxon>
        <taxon>Pseudomonadati</taxon>
        <taxon>Pseudomonadota</taxon>
        <taxon>Alphaproteobacteria</taxon>
        <taxon>Hyphomicrobiales</taxon>
        <taxon>Hyphomicrobiaceae</taxon>
        <taxon>Filomicrobium</taxon>
    </lineage>
</organism>
<reference evidence="6" key="1">
    <citation type="submission" date="2015-02" db="EMBL/GenBank/DDBJ databases">
        <authorList>
            <person name="Chooi Y.-H."/>
        </authorList>
    </citation>
    <scope>NUCLEOTIDE SEQUENCE [LARGE SCALE GENOMIC DNA]</scope>
    <source>
        <strain evidence="6">strain Y</strain>
    </source>
</reference>
<keyword evidence="3" id="KW-0046">Antibiotic resistance</keyword>
<dbReference type="RefSeq" id="WP_046480563.1">
    <property type="nucleotide sequence ID" value="NZ_LN829118.1"/>
</dbReference>
<dbReference type="GO" id="GO:0051213">
    <property type="term" value="F:dioxygenase activity"/>
    <property type="evidence" value="ECO:0007669"/>
    <property type="project" value="UniProtKB-KW"/>
</dbReference>
<dbReference type="SUPFAM" id="SSF54593">
    <property type="entry name" value="Glyoxalase/Bleomycin resistance protein/Dihydroxybiphenyl dioxygenase"/>
    <property type="match status" value="1"/>
</dbReference>
<dbReference type="InterPro" id="IPR029068">
    <property type="entry name" value="Glyas_Bleomycin-R_OHBP_Dase"/>
</dbReference>
<dbReference type="Pfam" id="PF20066">
    <property type="entry name" value="Glyoxalase_8"/>
    <property type="match status" value="1"/>
</dbReference>
<evidence type="ECO:0000313" key="5">
    <source>
        <dbReference type="EMBL" id="CPR20992.1"/>
    </source>
</evidence>
<dbReference type="InterPro" id="IPR000335">
    <property type="entry name" value="Bleomycin-R"/>
</dbReference>
<dbReference type="CDD" id="cd08349">
    <property type="entry name" value="BLMA_like"/>
    <property type="match status" value="1"/>
</dbReference>
<feature type="domain" description="VOC" evidence="4">
    <location>
        <begin position="66"/>
        <end position="180"/>
    </location>
</feature>
<evidence type="ECO:0000256" key="1">
    <source>
        <dbReference type="ARBA" id="ARBA00011051"/>
    </source>
</evidence>
<dbReference type="EMBL" id="LN829119">
    <property type="protein sequence ID" value="CPR20992.1"/>
    <property type="molecule type" value="Genomic_DNA"/>
</dbReference>
<name>A0A0D6JIA6_9HYPH</name>
<gene>
    <name evidence="5" type="ORF">YBN1229_v1_2855</name>
</gene>
<dbReference type="Proteomes" id="UP000033187">
    <property type="component" value="Chromosome 1"/>
</dbReference>
<keyword evidence="6" id="KW-1185">Reference proteome</keyword>
<dbReference type="OrthoDB" id="9803104at2"/>
<dbReference type="GO" id="GO:0046677">
    <property type="term" value="P:response to antibiotic"/>
    <property type="evidence" value="ECO:0007669"/>
    <property type="project" value="UniProtKB-KW"/>
</dbReference>
<dbReference type="InterPro" id="IPR037523">
    <property type="entry name" value="VOC_core"/>
</dbReference>
<evidence type="ECO:0000256" key="3">
    <source>
        <dbReference type="ARBA" id="ARBA00023251"/>
    </source>
</evidence>
<proteinExistence type="inferred from homology"/>
<comment type="similarity">
    <text evidence="1">Belongs to the bleomycin resistance protein family.</text>
</comment>
<accession>A0A0D6JIA6</accession>
<sequence length="182" mass="20480">MRTFQDAKVMAKALREEVATRDLEISHSTALEIVARQFGLANWNILAAKIEAEKNDGGRGEAVAIRSAIPIFRIFSVEKAFEFYRDFLGFTADWEHRFGNNFPLYAQVSRSGLTLHLSEHAGDASPGARAFVNISGIEALHAELNAKDYRYMKPAIETQPWGRELTVTDPFSNRITFCEPQD</sequence>
<dbReference type="InterPro" id="IPR045517">
    <property type="entry name" value="Glyoxalase_8"/>
</dbReference>